<proteinExistence type="predicted"/>
<feature type="domain" description="Lcl C-terminal" evidence="2">
    <location>
        <begin position="31"/>
        <end position="144"/>
    </location>
</feature>
<evidence type="ECO:0000313" key="4">
    <source>
        <dbReference type="Proteomes" id="UP000594688"/>
    </source>
</evidence>
<dbReference type="EMBL" id="CP048685">
    <property type="protein sequence ID" value="QPJ60885.1"/>
    <property type="molecule type" value="Genomic_DNA"/>
</dbReference>
<gene>
    <name evidence="3" type="ORF">G3M70_02875</name>
</gene>
<accession>A0A7T0FZ86</accession>
<dbReference type="AlphaFoldDB" id="A0A7T0FZ86"/>
<protein>
    <submittedName>
        <fullName evidence="3">DUF1566 domain-containing protein</fullName>
    </submittedName>
</protein>
<reference evidence="3 4" key="1">
    <citation type="submission" date="2020-02" db="EMBL/GenBank/DDBJ databases">
        <title>Genomic and physiological characterization of two novel Nitrospinaceae genera.</title>
        <authorList>
            <person name="Mueller A.J."/>
            <person name="Jung M.-Y."/>
            <person name="Strachan C.R."/>
            <person name="Herbold C.W."/>
            <person name="Kirkegaard R.H."/>
            <person name="Daims H."/>
        </authorList>
    </citation>
    <scope>NUCLEOTIDE SEQUENCE [LARGE SCALE GENOMIC DNA]</scope>
    <source>
        <strain evidence="3">EB</strain>
    </source>
</reference>
<dbReference type="InterPro" id="IPR011460">
    <property type="entry name" value="Lcl_C"/>
</dbReference>
<name>A0A7T0FZ86_9BACT</name>
<evidence type="ECO:0000256" key="1">
    <source>
        <dbReference type="SAM" id="SignalP"/>
    </source>
</evidence>
<sequence>MRSPLTMLFLLMLISIPCTALSADRFTVDGETVTDHKSQLMWQKGDSFHELKKGMTWYDALEYVDRKNNEKFAGHSDWRLPSMKELSELWDKNRPHLSKDGEPIGLPKPFVSGGSYYLWSSDERNLDNVWYFGLGQREDYFNLKELGDLDQGVKMVRDVKK</sequence>
<feature type="signal peptide" evidence="1">
    <location>
        <begin position="1"/>
        <end position="22"/>
    </location>
</feature>
<evidence type="ECO:0000259" key="2">
    <source>
        <dbReference type="Pfam" id="PF07603"/>
    </source>
</evidence>
<organism evidence="3 4">
    <name type="scientific">Candidatus Nitronauta litoralis</name>
    <dbReference type="NCBI Taxonomy" id="2705533"/>
    <lineage>
        <taxon>Bacteria</taxon>
        <taxon>Pseudomonadati</taxon>
        <taxon>Nitrospinota/Tectimicrobiota group</taxon>
        <taxon>Nitrospinota</taxon>
        <taxon>Nitrospinia</taxon>
        <taxon>Nitrospinales</taxon>
        <taxon>Nitrospinaceae</taxon>
        <taxon>Candidatus Nitronauta</taxon>
    </lineage>
</organism>
<dbReference type="Proteomes" id="UP000594688">
    <property type="component" value="Chromosome"/>
</dbReference>
<keyword evidence="1" id="KW-0732">Signal</keyword>
<dbReference type="KEGG" id="nli:G3M70_02875"/>
<dbReference type="Pfam" id="PF07603">
    <property type="entry name" value="Lcl_C"/>
    <property type="match status" value="1"/>
</dbReference>
<evidence type="ECO:0000313" key="3">
    <source>
        <dbReference type="EMBL" id="QPJ60885.1"/>
    </source>
</evidence>
<feature type="chain" id="PRO_5032392823" evidence="1">
    <location>
        <begin position="23"/>
        <end position="161"/>
    </location>
</feature>